<reference evidence="2 3" key="1">
    <citation type="submission" date="2020-06" db="EMBL/GenBank/DDBJ databases">
        <title>Sphingomonas hominis sp. nov., a member of the Sphingomonas, isolated from the hair of a 22-year-old girl.</title>
        <authorList>
            <person name="Zhang D.-F."/>
            <person name="Cui X.-W."/>
        </authorList>
    </citation>
    <scope>NUCLEOTIDE SEQUENCE [LARGE SCALE GENOMIC DNA]</scope>
    <source>
        <strain evidence="2 3">HHU CXW</strain>
    </source>
</reference>
<comment type="caution">
    <text evidence="2">The sequence shown here is derived from an EMBL/GenBank/DDBJ whole genome shotgun (WGS) entry which is preliminary data.</text>
</comment>
<dbReference type="RefSeq" id="WP_116463103.1">
    <property type="nucleotide sequence ID" value="NZ_JABULH010000009.1"/>
</dbReference>
<name>A0ABX2JJ23_9SPHN</name>
<evidence type="ECO:0000256" key="1">
    <source>
        <dbReference type="SAM" id="MobiDB-lite"/>
    </source>
</evidence>
<keyword evidence="3" id="KW-1185">Reference proteome</keyword>
<sequence>MRAQHDMFDPQPDSGSVALAENQPDDGPEAPRQEPLAAPCGFRDRSNQPCARLATKPLSIDGVQLVCRGIPMLLCDPACFRGSSQADDHRESEPGDPASSGDDPNMGLDPDDPGYDETWGEGAWERDDGQDAQ</sequence>
<protein>
    <submittedName>
        <fullName evidence="2">Uncharacterized protein</fullName>
    </submittedName>
</protein>
<evidence type="ECO:0000313" key="3">
    <source>
        <dbReference type="Proteomes" id="UP000621447"/>
    </source>
</evidence>
<feature type="region of interest" description="Disordered" evidence="1">
    <location>
        <begin position="78"/>
        <end position="133"/>
    </location>
</feature>
<organism evidence="2 3">
    <name type="scientific">Sphingomonas hominis</name>
    <dbReference type="NCBI Taxonomy" id="2741495"/>
    <lineage>
        <taxon>Bacteria</taxon>
        <taxon>Pseudomonadati</taxon>
        <taxon>Pseudomonadota</taxon>
        <taxon>Alphaproteobacteria</taxon>
        <taxon>Sphingomonadales</taxon>
        <taxon>Sphingomonadaceae</taxon>
        <taxon>Sphingomonas</taxon>
    </lineage>
</organism>
<accession>A0ABX2JJ23</accession>
<dbReference type="Proteomes" id="UP000621447">
    <property type="component" value="Unassembled WGS sequence"/>
</dbReference>
<evidence type="ECO:0000313" key="2">
    <source>
        <dbReference type="EMBL" id="NTS66561.1"/>
    </source>
</evidence>
<gene>
    <name evidence="2" type="ORF">HRV97_15525</name>
</gene>
<feature type="region of interest" description="Disordered" evidence="1">
    <location>
        <begin position="1"/>
        <end position="47"/>
    </location>
</feature>
<proteinExistence type="predicted"/>
<feature type="compositionally biased region" description="Basic and acidic residues" evidence="1">
    <location>
        <begin position="123"/>
        <end position="133"/>
    </location>
</feature>
<feature type="compositionally biased region" description="Acidic residues" evidence="1">
    <location>
        <begin position="109"/>
        <end position="119"/>
    </location>
</feature>
<dbReference type="EMBL" id="JABULH010000009">
    <property type="protein sequence ID" value="NTS66561.1"/>
    <property type="molecule type" value="Genomic_DNA"/>
</dbReference>